<evidence type="ECO:0000313" key="9">
    <source>
        <dbReference type="Proteomes" id="UP000249130"/>
    </source>
</evidence>
<dbReference type="PANTHER" id="PTHR33452">
    <property type="entry name" value="OXIDOREDUCTASE CATD-RELATED"/>
    <property type="match status" value="1"/>
</dbReference>
<evidence type="ECO:0000256" key="5">
    <source>
        <dbReference type="ARBA" id="ARBA00022989"/>
    </source>
</evidence>
<evidence type="ECO:0000256" key="1">
    <source>
        <dbReference type="ARBA" id="ARBA00004651"/>
    </source>
</evidence>
<dbReference type="PANTHER" id="PTHR33452:SF1">
    <property type="entry name" value="INNER MEMBRANE PROTEIN YPHA-RELATED"/>
    <property type="match status" value="1"/>
</dbReference>
<dbReference type="Pfam" id="PF07681">
    <property type="entry name" value="DoxX"/>
    <property type="match status" value="1"/>
</dbReference>
<dbReference type="EMBL" id="NPEX01000057">
    <property type="protein sequence ID" value="RAI44121.1"/>
    <property type="molecule type" value="Genomic_DNA"/>
</dbReference>
<gene>
    <name evidence="8" type="ORF">CH341_10795</name>
</gene>
<name>A0A327L0Z4_9BRAD</name>
<sequence length="157" mass="16891">MVVRRSEPRTPAMLKAKDFDLTNPAVVVRLLAGLFYIPHILFKLIGFSGSLVAFGKMGFTPPLLWVSLAILTETICAVGLTLNLYTRYVALMSAGTMALAIYGTVAVKGANWMWNFGGVEYLAFWGIVSVALAVSAWKDVLATTTGYARLTVANAPG</sequence>
<proteinExistence type="inferred from homology"/>
<dbReference type="AlphaFoldDB" id="A0A327L0Z4"/>
<dbReference type="Proteomes" id="UP000249130">
    <property type="component" value="Unassembled WGS sequence"/>
</dbReference>
<feature type="transmembrane region" description="Helical" evidence="7">
    <location>
        <begin position="62"/>
        <end position="82"/>
    </location>
</feature>
<comment type="similarity">
    <text evidence="2">Belongs to the DoxX family.</text>
</comment>
<keyword evidence="4 7" id="KW-0812">Transmembrane</keyword>
<evidence type="ECO:0000256" key="7">
    <source>
        <dbReference type="SAM" id="Phobius"/>
    </source>
</evidence>
<feature type="transmembrane region" description="Helical" evidence="7">
    <location>
        <begin position="89"/>
        <end position="110"/>
    </location>
</feature>
<feature type="transmembrane region" description="Helical" evidence="7">
    <location>
        <begin position="122"/>
        <end position="141"/>
    </location>
</feature>
<evidence type="ECO:0000256" key="2">
    <source>
        <dbReference type="ARBA" id="ARBA00006679"/>
    </source>
</evidence>
<reference evidence="8 9" key="1">
    <citation type="submission" date="2017-07" db="EMBL/GenBank/DDBJ databases">
        <title>Draft Genome Sequences of Select Purple Nonsulfur Bacteria.</title>
        <authorList>
            <person name="Lasarre B."/>
            <person name="Mckinlay J.B."/>
        </authorList>
    </citation>
    <scope>NUCLEOTIDE SEQUENCE [LARGE SCALE GENOMIC DNA]</scope>
    <source>
        <strain evidence="8 9">DSM 5909</strain>
    </source>
</reference>
<evidence type="ECO:0000256" key="3">
    <source>
        <dbReference type="ARBA" id="ARBA00022475"/>
    </source>
</evidence>
<evidence type="ECO:0008006" key="10">
    <source>
        <dbReference type="Google" id="ProtNLM"/>
    </source>
</evidence>
<dbReference type="OrthoDB" id="5382961at2"/>
<protein>
    <recommendedName>
        <fullName evidence="10">DoxX family protein</fullName>
    </recommendedName>
</protein>
<keyword evidence="9" id="KW-1185">Reference proteome</keyword>
<keyword evidence="6 7" id="KW-0472">Membrane</keyword>
<comment type="caution">
    <text evidence="8">The sequence shown here is derived from an EMBL/GenBank/DDBJ whole genome shotgun (WGS) entry which is preliminary data.</text>
</comment>
<accession>A0A327L0Z4</accession>
<comment type="subcellular location">
    <subcellularLocation>
        <location evidence="1">Cell membrane</location>
        <topology evidence="1">Multi-pass membrane protein</topology>
    </subcellularLocation>
</comment>
<dbReference type="GO" id="GO:0005886">
    <property type="term" value="C:plasma membrane"/>
    <property type="evidence" value="ECO:0007669"/>
    <property type="project" value="UniProtKB-SubCell"/>
</dbReference>
<evidence type="ECO:0000313" key="8">
    <source>
        <dbReference type="EMBL" id="RAI44121.1"/>
    </source>
</evidence>
<keyword evidence="3" id="KW-1003">Cell membrane</keyword>
<evidence type="ECO:0000256" key="4">
    <source>
        <dbReference type="ARBA" id="ARBA00022692"/>
    </source>
</evidence>
<organism evidence="8 9">
    <name type="scientific">Rhodoplanes roseus</name>
    <dbReference type="NCBI Taxonomy" id="29409"/>
    <lineage>
        <taxon>Bacteria</taxon>
        <taxon>Pseudomonadati</taxon>
        <taxon>Pseudomonadota</taxon>
        <taxon>Alphaproteobacteria</taxon>
        <taxon>Hyphomicrobiales</taxon>
        <taxon>Nitrobacteraceae</taxon>
        <taxon>Rhodoplanes</taxon>
    </lineage>
</organism>
<evidence type="ECO:0000256" key="6">
    <source>
        <dbReference type="ARBA" id="ARBA00023136"/>
    </source>
</evidence>
<feature type="transmembrane region" description="Helical" evidence="7">
    <location>
        <begin position="21"/>
        <end position="42"/>
    </location>
</feature>
<keyword evidence="5 7" id="KW-1133">Transmembrane helix</keyword>
<dbReference type="InterPro" id="IPR032808">
    <property type="entry name" value="DoxX"/>
</dbReference>
<dbReference type="InterPro" id="IPR051907">
    <property type="entry name" value="DoxX-like_oxidoreductase"/>
</dbReference>